<gene>
    <name evidence="3" type="ORF">B0T11DRAFT_344760</name>
</gene>
<proteinExistence type="predicted"/>
<evidence type="ECO:0000313" key="4">
    <source>
        <dbReference type="Proteomes" id="UP000813385"/>
    </source>
</evidence>
<reference evidence="3" key="1">
    <citation type="journal article" date="2021" name="Nat. Commun.">
        <title>Genetic determinants of endophytism in the Arabidopsis root mycobiome.</title>
        <authorList>
            <person name="Mesny F."/>
            <person name="Miyauchi S."/>
            <person name="Thiergart T."/>
            <person name="Pickel B."/>
            <person name="Atanasova L."/>
            <person name="Karlsson M."/>
            <person name="Huettel B."/>
            <person name="Barry K.W."/>
            <person name="Haridas S."/>
            <person name="Chen C."/>
            <person name="Bauer D."/>
            <person name="Andreopoulos W."/>
            <person name="Pangilinan J."/>
            <person name="LaButti K."/>
            <person name="Riley R."/>
            <person name="Lipzen A."/>
            <person name="Clum A."/>
            <person name="Drula E."/>
            <person name="Henrissat B."/>
            <person name="Kohler A."/>
            <person name="Grigoriev I.V."/>
            <person name="Martin F.M."/>
            <person name="Hacquard S."/>
        </authorList>
    </citation>
    <scope>NUCLEOTIDE SEQUENCE</scope>
    <source>
        <strain evidence="3">MPI-CAGE-AT-0016</strain>
    </source>
</reference>
<dbReference type="EMBL" id="JAGPXD010000001">
    <property type="protein sequence ID" value="KAH7374895.1"/>
    <property type="molecule type" value="Genomic_DNA"/>
</dbReference>
<protein>
    <submittedName>
        <fullName evidence="3">Uncharacterized protein</fullName>
    </submittedName>
</protein>
<dbReference type="AlphaFoldDB" id="A0A8K0TQQ2"/>
<name>A0A8K0TQQ2_9PEZI</name>
<keyword evidence="4" id="KW-1185">Reference proteome</keyword>
<organism evidence="3 4">
    <name type="scientific">Plectosphaerella cucumerina</name>
    <dbReference type="NCBI Taxonomy" id="40658"/>
    <lineage>
        <taxon>Eukaryota</taxon>
        <taxon>Fungi</taxon>
        <taxon>Dikarya</taxon>
        <taxon>Ascomycota</taxon>
        <taxon>Pezizomycotina</taxon>
        <taxon>Sordariomycetes</taxon>
        <taxon>Hypocreomycetidae</taxon>
        <taxon>Glomerellales</taxon>
        <taxon>Plectosphaerellaceae</taxon>
        <taxon>Plectosphaerella</taxon>
    </lineage>
</organism>
<feature type="compositionally biased region" description="Basic and acidic residues" evidence="1">
    <location>
        <begin position="282"/>
        <end position="292"/>
    </location>
</feature>
<sequence>MKAFLALGLALAPLALGDYTKAEYRQSCRYNAETYERRQPNSTGSLSFDSPLASSPDHADSATEPWHMTLSLNDFRPLNLDDMPNMDSQQLKFFLSVPESQTDVEGLSICYYVLQSLNATFAGQGEDSCGEGVVSDKCLAVLGSSLSRGTCILSESKKQEADKECGFLTSSFDAHDFTYRSCSTKDVPYVSVPKDYITSIEPPDVMFTDAHETARDFTSYDLRVRQTIPIIVVTSWNKTVSSTPGAALGLVQPLCLAPSNVTQGSREPEGRSWPGDEEEKPEESAEAEKTEQNGETGSPTGSETSAATGSATAAPAGDSQAVVTGASLFLAGMGAVIAWTMPLT</sequence>
<accession>A0A8K0TQQ2</accession>
<dbReference type="Proteomes" id="UP000813385">
    <property type="component" value="Unassembled WGS sequence"/>
</dbReference>
<feature type="compositionally biased region" description="Low complexity" evidence="1">
    <location>
        <begin position="294"/>
        <end position="317"/>
    </location>
</feature>
<feature type="region of interest" description="Disordered" evidence="1">
    <location>
        <begin position="35"/>
        <end position="63"/>
    </location>
</feature>
<evidence type="ECO:0000256" key="2">
    <source>
        <dbReference type="SAM" id="SignalP"/>
    </source>
</evidence>
<feature type="chain" id="PRO_5035480598" evidence="2">
    <location>
        <begin position="18"/>
        <end position="344"/>
    </location>
</feature>
<comment type="caution">
    <text evidence="3">The sequence shown here is derived from an EMBL/GenBank/DDBJ whole genome shotgun (WGS) entry which is preliminary data.</text>
</comment>
<dbReference type="OrthoDB" id="5132818at2759"/>
<feature type="region of interest" description="Disordered" evidence="1">
    <location>
        <begin position="259"/>
        <end position="319"/>
    </location>
</feature>
<evidence type="ECO:0000313" key="3">
    <source>
        <dbReference type="EMBL" id="KAH7374895.1"/>
    </source>
</evidence>
<feature type="signal peptide" evidence="2">
    <location>
        <begin position="1"/>
        <end position="17"/>
    </location>
</feature>
<keyword evidence="2" id="KW-0732">Signal</keyword>
<evidence type="ECO:0000256" key="1">
    <source>
        <dbReference type="SAM" id="MobiDB-lite"/>
    </source>
</evidence>